<dbReference type="RefSeq" id="WP_021920088.1">
    <property type="nucleotide sequence ID" value="NZ_CAKXKJ010000019.1"/>
</dbReference>
<dbReference type="AlphaFoldDB" id="A0A3E2B2Y2"/>
<dbReference type="Proteomes" id="UP000260649">
    <property type="component" value="Unassembled WGS sequence"/>
</dbReference>
<comment type="caution">
    <text evidence="1">The sequence shown here is derived from an EMBL/GenBank/DDBJ whole genome shotgun (WGS) entry which is preliminary data.</text>
</comment>
<name>A0A3E2B2Y2_9FIRM</name>
<protein>
    <submittedName>
        <fullName evidence="1">DUF370 domain-containing protein</fullName>
    </submittedName>
</protein>
<evidence type="ECO:0000313" key="1">
    <source>
        <dbReference type="EMBL" id="RFT06398.1"/>
    </source>
</evidence>
<dbReference type="GeneID" id="97995644"/>
<gene>
    <name evidence="1" type="ORF">DV520_07865</name>
</gene>
<evidence type="ECO:0000313" key="2">
    <source>
        <dbReference type="Proteomes" id="UP000260649"/>
    </source>
</evidence>
<accession>A0A3E2B2Y2</accession>
<dbReference type="OrthoDB" id="9811390at2"/>
<reference evidence="1 2" key="1">
    <citation type="submission" date="2018-07" db="EMBL/GenBank/DDBJ databases">
        <title>GABA Modulating Bacteria of the Human Gut Microbiota.</title>
        <authorList>
            <person name="Strandwitz P."/>
            <person name="Kim K.H."/>
            <person name="Terekhova D."/>
            <person name="Liu J.K."/>
            <person name="Sharma A."/>
            <person name="Levering J."/>
            <person name="Mcdonald D."/>
            <person name="Dietrich D."/>
            <person name="Ramadhar T.R."/>
            <person name="Lekbua A."/>
            <person name="Mroue N."/>
            <person name="Liston C."/>
            <person name="Stewart E.J."/>
            <person name="Dubin M.J."/>
            <person name="Zengler K."/>
            <person name="Knight R."/>
            <person name="Gilbert J.A."/>
            <person name="Clardy J."/>
            <person name="Lewis K."/>
        </authorList>
    </citation>
    <scope>NUCLEOTIDE SEQUENCE [LARGE SCALE GENOMIC DNA]</scope>
    <source>
        <strain evidence="1 2">KLE1738</strain>
    </source>
</reference>
<dbReference type="EMBL" id="QQRQ01000011">
    <property type="protein sequence ID" value="RFT06398.1"/>
    <property type="molecule type" value="Genomic_DNA"/>
</dbReference>
<dbReference type="NCBIfam" id="NF046065">
    <property type="entry name" value="MtxRegRemB"/>
    <property type="match status" value="1"/>
</dbReference>
<sequence length="89" mass="9726">MYLHLGASVVIPLGDVLGIFDLDNTTSSRVTRDFLARAQQAGQVVSVGEDLPKSFLLCRNQAGRVTVYLSQLSSATLLRRVESGRFETI</sequence>
<keyword evidence="2" id="KW-1185">Reference proteome</keyword>
<proteinExistence type="predicted"/>
<organism evidence="1 2">
    <name type="scientific">Evtepia gabavorous</name>
    <dbReference type="NCBI Taxonomy" id="2211183"/>
    <lineage>
        <taxon>Bacteria</taxon>
        <taxon>Bacillati</taxon>
        <taxon>Bacillota</taxon>
        <taxon>Clostridia</taxon>
        <taxon>Eubacteriales</taxon>
        <taxon>Evtepia</taxon>
    </lineage>
</organism>